<organism evidence="13 14">
    <name type="scientific">Spirodela intermedia</name>
    <name type="common">Intermediate duckweed</name>
    <dbReference type="NCBI Taxonomy" id="51605"/>
    <lineage>
        <taxon>Eukaryota</taxon>
        <taxon>Viridiplantae</taxon>
        <taxon>Streptophyta</taxon>
        <taxon>Embryophyta</taxon>
        <taxon>Tracheophyta</taxon>
        <taxon>Spermatophyta</taxon>
        <taxon>Magnoliopsida</taxon>
        <taxon>Liliopsida</taxon>
        <taxon>Araceae</taxon>
        <taxon>Lemnoideae</taxon>
        <taxon>Spirodela</taxon>
    </lineage>
</organism>
<comment type="cofactor">
    <cofactor evidence="1">
        <name>Mn(2+)</name>
        <dbReference type="ChEBI" id="CHEBI:29035"/>
    </cofactor>
</comment>
<accession>A0A7I8L0S5</accession>
<dbReference type="EMBL" id="LR746272">
    <property type="protein sequence ID" value="CAA7402875.1"/>
    <property type="molecule type" value="Genomic_DNA"/>
</dbReference>
<keyword evidence="6" id="KW-0378">Hydrolase</keyword>
<dbReference type="EC" id="3.1.3.16" evidence="4"/>
<dbReference type="Proteomes" id="UP000663760">
    <property type="component" value="Chromosome 9"/>
</dbReference>
<evidence type="ECO:0000256" key="7">
    <source>
        <dbReference type="ARBA" id="ARBA00022842"/>
    </source>
</evidence>
<dbReference type="PANTHER" id="PTHR47992">
    <property type="entry name" value="PROTEIN PHOSPHATASE"/>
    <property type="match status" value="1"/>
</dbReference>
<keyword evidence="14" id="KW-1185">Reference proteome</keyword>
<keyword evidence="7" id="KW-0460">Magnesium</keyword>
<dbReference type="Pfam" id="PF00481">
    <property type="entry name" value="PP2C"/>
    <property type="match status" value="1"/>
</dbReference>
<evidence type="ECO:0000256" key="9">
    <source>
        <dbReference type="ARBA" id="ARBA00023211"/>
    </source>
</evidence>
<reference evidence="13" key="1">
    <citation type="submission" date="2020-02" db="EMBL/GenBank/DDBJ databases">
        <authorList>
            <person name="Scholz U."/>
            <person name="Mascher M."/>
            <person name="Fiebig A."/>
        </authorList>
    </citation>
    <scope>NUCLEOTIDE SEQUENCE</scope>
</reference>
<evidence type="ECO:0000256" key="3">
    <source>
        <dbReference type="ARBA" id="ARBA00006702"/>
    </source>
</evidence>
<sequence length="353" mass="39050">MGVCHSSASLGKGEGEENVRYVVDEDGWMSPNAVRRMASLYSRRGKKGPNQDSAIFCQGYGLEDGVFCGVFDGHGRNGHRVSKVVRDRLPSLLLNHRNALLLSDEDYDSDAESSEDFDDSSISSPEMFDEWKEACISAFKAMDRELGMDADLECRYSGTTAVTIIKQGKDLIIANLGDSRAVLGTLSEEGDLLVVPLTTDLKPSLPHEAERIKRNNGRIFALRDEPDIARVWLPDDDYPGLAMARAFGDFQLKKYGVISVPQVSYRRLTARDQFIVLATDGVWDVLTNEEVVAIVRSAKTRDEASKAVAEAAARAWRQKFPSSRVDDCSAVCLFLQDRDQDYSMGSSDGRWGA</sequence>
<evidence type="ECO:0000313" key="14">
    <source>
        <dbReference type="Proteomes" id="UP000663760"/>
    </source>
</evidence>
<proteinExistence type="inferred from homology"/>
<evidence type="ECO:0000256" key="8">
    <source>
        <dbReference type="ARBA" id="ARBA00022912"/>
    </source>
</evidence>
<evidence type="ECO:0000256" key="1">
    <source>
        <dbReference type="ARBA" id="ARBA00001936"/>
    </source>
</evidence>
<comment type="cofactor">
    <cofactor evidence="2">
        <name>Mg(2+)</name>
        <dbReference type="ChEBI" id="CHEBI:18420"/>
    </cofactor>
</comment>
<dbReference type="InterPro" id="IPR015655">
    <property type="entry name" value="PP2C"/>
</dbReference>
<comment type="catalytic activity">
    <reaction evidence="11">
        <text>O-phospho-L-threonyl-[protein] + H2O = L-threonyl-[protein] + phosphate</text>
        <dbReference type="Rhea" id="RHEA:47004"/>
        <dbReference type="Rhea" id="RHEA-COMP:11060"/>
        <dbReference type="Rhea" id="RHEA-COMP:11605"/>
        <dbReference type="ChEBI" id="CHEBI:15377"/>
        <dbReference type="ChEBI" id="CHEBI:30013"/>
        <dbReference type="ChEBI" id="CHEBI:43474"/>
        <dbReference type="ChEBI" id="CHEBI:61977"/>
        <dbReference type="EC" id="3.1.3.16"/>
    </reaction>
</comment>
<dbReference type="AlphaFoldDB" id="A0A7I8L0S5"/>
<evidence type="ECO:0000256" key="4">
    <source>
        <dbReference type="ARBA" id="ARBA00013081"/>
    </source>
</evidence>
<comment type="similarity">
    <text evidence="3">Belongs to the PP2C family.</text>
</comment>
<evidence type="ECO:0000256" key="11">
    <source>
        <dbReference type="ARBA" id="ARBA00048336"/>
    </source>
</evidence>
<dbReference type="InterPro" id="IPR036457">
    <property type="entry name" value="PPM-type-like_dom_sf"/>
</dbReference>
<keyword evidence="9" id="KW-0464">Manganese</keyword>
<gene>
    <name evidence="13" type="ORF">SI8410_09013553</name>
</gene>
<evidence type="ECO:0000256" key="6">
    <source>
        <dbReference type="ARBA" id="ARBA00022801"/>
    </source>
</evidence>
<dbReference type="SMART" id="SM00332">
    <property type="entry name" value="PP2Cc"/>
    <property type="match status" value="1"/>
</dbReference>
<keyword evidence="5" id="KW-0479">Metal-binding</keyword>
<feature type="domain" description="PPM-type phosphatase" evidence="12">
    <location>
        <begin position="37"/>
        <end position="335"/>
    </location>
</feature>
<dbReference type="SUPFAM" id="SSF81606">
    <property type="entry name" value="PP2C-like"/>
    <property type="match status" value="1"/>
</dbReference>
<dbReference type="InterPro" id="IPR001932">
    <property type="entry name" value="PPM-type_phosphatase-like_dom"/>
</dbReference>
<evidence type="ECO:0000256" key="5">
    <source>
        <dbReference type="ARBA" id="ARBA00022723"/>
    </source>
</evidence>
<dbReference type="Gene3D" id="3.60.40.10">
    <property type="entry name" value="PPM-type phosphatase domain"/>
    <property type="match status" value="1"/>
</dbReference>
<dbReference type="GO" id="GO:0004722">
    <property type="term" value="F:protein serine/threonine phosphatase activity"/>
    <property type="evidence" value="ECO:0007669"/>
    <property type="project" value="UniProtKB-EC"/>
</dbReference>
<evidence type="ECO:0000313" key="13">
    <source>
        <dbReference type="EMBL" id="CAA7402875.1"/>
    </source>
</evidence>
<comment type="catalytic activity">
    <reaction evidence="10">
        <text>O-phospho-L-seryl-[protein] + H2O = L-seryl-[protein] + phosphate</text>
        <dbReference type="Rhea" id="RHEA:20629"/>
        <dbReference type="Rhea" id="RHEA-COMP:9863"/>
        <dbReference type="Rhea" id="RHEA-COMP:11604"/>
        <dbReference type="ChEBI" id="CHEBI:15377"/>
        <dbReference type="ChEBI" id="CHEBI:29999"/>
        <dbReference type="ChEBI" id="CHEBI:43474"/>
        <dbReference type="ChEBI" id="CHEBI:83421"/>
        <dbReference type="EC" id="3.1.3.16"/>
    </reaction>
</comment>
<dbReference type="PROSITE" id="PS51746">
    <property type="entry name" value="PPM_2"/>
    <property type="match status" value="1"/>
</dbReference>
<dbReference type="GO" id="GO:0046872">
    <property type="term" value="F:metal ion binding"/>
    <property type="evidence" value="ECO:0007669"/>
    <property type="project" value="UniProtKB-KW"/>
</dbReference>
<evidence type="ECO:0000256" key="2">
    <source>
        <dbReference type="ARBA" id="ARBA00001946"/>
    </source>
</evidence>
<name>A0A7I8L0S5_SPIIN</name>
<dbReference type="CDD" id="cd00143">
    <property type="entry name" value="PP2Cc"/>
    <property type="match status" value="1"/>
</dbReference>
<dbReference type="FunFam" id="3.60.40.10:FF:000063">
    <property type="entry name" value="Probable protein phosphatase 2C 12"/>
    <property type="match status" value="1"/>
</dbReference>
<keyword evidence="8" id="KW-0904">Protein phosphatase</keyword>
<protein>
    <recommendedName>
        <fullName evidence="4">protein-serine/threonine phosphatase</fullName>
        <ecNumber evidence="4">3.1.3.16</ecNumber>
    </recommendedName>
</protein>
<dbReference type="OrthoDB" id="10264738at2759"/>
<evidence type="ECO:0000259" key="12">
    <source>
        <dbReference type="PROSITE" id="PS51746"/>
    </source>
</evidence>
<evidence type="ECO:0000256" key="10">
    <source>
        <dbReference type="ARBA" id="ARBA00047761"/>
    </source>
</evidence>